<dbReference type="InParanoid" id="C7Q2V3"/>
<dbReference type="EMBL" id="CP001700">
    <property type="protein sequence ID" value="ACU71845.1"/>
    <property type="molecule type" value="Genomic_DNA"/>
</dbReference>
<dbReference type="RefSeq" id="WP_012787138.1">
    <property type="nucleotide sequence ID" value="NC_013131.1"/>
</dbReference>
<dbReference type="OrthoDB" id="9912020at2"/>
<sequence length="91" mass="9997">MTDADALVARYILDVWRAEHPEHAGCATLRVTNPDASDGAYGCDTGCSYYRFTAEAGCEHQAPEEFEFGDFGELADILEDLQRDYADGTTP</sequence>
<protein>
    <submittedName>
        <fullName evidence="1">Uncharacterized protein</fullName>
    </submittedName>
</protein>
<reference evidence="1 2" key="1">
    <citation type="journal article" date="2009" name="Stand. Genomic Sci.">
        <title>Complete genome sequence of Catenulispora acidiphila type strain (ID 139908).</title>
        <authorList>
            <person name="Copeland A."/>
            <person name="Lapidus A."/>
            <person name="Glavina Del Rio T."/>
            <person name="Nolan M."/>
            <person name="Lucas S."/>
            <person name="Chen F."/>
            <person name="Tice H."/>
            <person name="Cheng J.F."/>
            <person name="Bruce D."/>
            <person name="Goodwin L."/>
            <person name="Pitluck S."/>
            <person name="Mikhailova N."/>
            <person name="Pati A."/>
            <person name="Ivanova N."/>
            <person name="Mavromatis K."/>
            <person name="Chen A."/>
            <person name="Palaniappan K."/>
            <person name="Chain P."/>
            <person name="Land M."/>
            <person name="Hauser L."/>
            <person name="Chang Y.J."/>
            <person name="Jeffries C.D."/>
            <person name="Chertkov O."/>
            <person name="Brettin T."/>
            <person name="Detter J.C."/>
            <person name="Han C."/>
            <person name="Ali Z."/>
            <person name="Tindall B.J."/>
            <person name="Goker M."/>
            <person name="Bristow J."/>
            <person name="Eisen J.A."/>
            <person name="Markowitz V."/>
            <person name="Hugenholtz P."/>
            <person name="Kyrpides N.C."/>
            <person name="Klenk H.P."/>
        </authorList>
    </citation>
    <scope>NUCLEOTIDE SEQUENCE [LARGE SCALE GENOMIC DNA]</scope>
    <source>
        <strain evidence="2">DSM 44928 / JCM 14897 / NBRC 102108 / NRRL B-24433 / ID139908</strain>
    </source>
</reference>
<dbReference type="KEGG" id="cai:Caci_2936"/>
<dbReference type="HOGENOM" id="CLU_2421563_0_0_11"/>
<proteinExistence type="predicted"/>
<gene>
    <name evidence="1" type="ordered locus">Caci_2936</name>
</gene>
<organism evidence="1 2">
    <name type="scientific">Catenulispora acidiphila (strain DSM 44928 / JCM 14897 / NBRC 102108 / NRRL B-24433 / ID139908)</name>
    <dbReference type="NCBI Taxonomy" id="479433"/>
    <lineage>
        <taxon>Bacteria</taxon>
        <taxon>Bacillati</taxon>
        <taxon>Actinomycetota</taxon>
        <taxon>Actinomycetes</taxon>
        <taxon>Catenulisporales</taxon>
        <taxon>Catenulisporaceae</taxon>
        <taxon>Catenulispora</taxon>
    </lineage>
</organism>
<dbReference type="Proteomes" id="UP000000851">
    <property type="component" value="Chromosome"/>
</dbReference>
<evidence type="ECO:0000313" key="1">
    <source>
        <dbReference type="EMBL" id="ACU71845.1"/>
    </source>
</evidence>
<accession>C7Q2V3</accession>
<evidence type="ECO:0000313" key="2">
    <source>
        <dbReference type="Proteomes" id="UP000000851"/>
    </source>
</evidence>
<keyword evidence="2" id="KW-1185">Reference proteome</keyword>
<name>C7Q2V3_CATAD</name>
<dbReference type="STRING" id="479433.Caci_2936"/>
<dbReference type="AlphaFoldDB" id="C7Q2V3"/>